<dbReference type="PROSITE" id="PS00028">
    <property type="entry name" value="ZINC_FINGER_C2H2_1"/>
    <property type="match status" value="1"/>
</dbReference>
<dbReference type="Proteomes" id="UP000005207">
    <property type="component" value="Unplaced"/>
</dbReference>
<name>I3KYI1_ORENI</name>
<dbReference type="InParanoid" id="I3KYI1"/>
<evidence type="ECO:0000259" key="3">
    <source>
        <dbReference type="PROSITE" id="PS50157"/>
    </source>
</evidence>
<dbReference type="PROSITE" id="PS50878">
    <property type="entry name" value="RT_POL"/>
    <property type="match status" value="1"/>
</dbReference>
<dbReference type="GO" id="GO:0008270">
    <property type="term" value="F:zinc ion binding"/>
    <property type="evidence" value="ECO:0007669"/>
    <property type="project" value="UniProtKB-KW"/>
</dbReference>
<proteinExistence type="predicted"/>
<sequence length="1123" mass="123896">MGQSVLRDGRTPFGSAGRCPTSPRPIERESGSNPRTWRCGDRGDLSVSPLSSPRRRLVRGSARRALFPGARPPTGLIFLSYDKSWRRGTGGALPSSVSIGVRIPWCAQPCVLCPKVLVTAREALSHIKRSHNVRQCLVICKVCAMTRPSLGSAVTHANKCGIKRPVAAGRPTPFPCDFCPKAFSTKGGLSLHRRCKHSDEYMEEVKSTTHRTAKRRKVSTSDVPLNTDLSHLEAAPPDIAPVNVMKPALLEALGSLDQDSWPLNPLASSAAMVNKVLKNWIKKLAPAQPRRLPIINRKRPLGRTATKAGGRLRYRSIQKLYARSRKDVAMRVLDDREVVSCTLGADLVTRTYRNIWEKPDSFRGLGQFGVLPPVDNSPLCTPISPAEVLSVVRKIKRSGAAGPDGIKRHSLHKFDEDGRFLACVFNGILVNGVLPACLKKSRTTLIPKSMDPMKLADIGNWRPLTISSVICRAFSGILAKRLTDICELHPRQRGFIASPGCAENLAILNGMIRTSKRKLLPLAVVFIDFAKAFDSVSHKHIAEVLTRMGVDEHLRDLIRDSYRNCSTTIRAGKTATPPIRLNVGVKQGDPLSPLLFNLALDPLLRTLDVEGRGFDVGGQRVTSFAFADDLVLVSDSWAGMDRNLRILEKFSEMTGLEVNPTKCHSFMISISGRRYEINNCSRWLLKGTPINMVGGESSVKYLGVNINPLRGILQPPIREELGRYVARVSAAPLKPTQKLLILSKYAIPRILYIADHGMAGVSLLEGCDRDIRAAAKRWLHLDPCTTDSLLYSACRDGGLGLIRLAALIPIMQARRLVSLFHSEDPGTQSLIKELVAEKEILGVWKRACKMVGLSAESAPSPLPGNLPMVSSLNWRKCEFQKWCGHKMQGVGISSFKGDRVSNHWLSDPCRYRFHESETLLALRLRSGTIQTKAFSAIGRAWLPAECTLCGGHRETIGHLIGNCPTLQPNRMNSHNKVCRYLENLAVSMGWAVQREPHLVGPHGKTGVPDLVMIKGPCALIIDVTICYEVRPDTLSNADALKVRKYTGFEAALMARHPKVKAVAVYGFPMGARGKWFYGNYEVLTKLGIGKTRAREIGKSLSRRVLLQTINLVKAYRRLSRSKV</sequence>
<dbReference type="Gene3D" id="3.30.160.60">
    <property type="entry name" value="Classic Zinc Finger"/>
    <property type="match status" value="1"/>
</dbReference>
<dbReference type="InterPro" id="IPR013087">
    <property type="entry name" value="Znf_C2H2_type"/>
</dbReference>
<dbReference type="CDD" id="cd01650">
    <property type="entry name" value="RT_nLTR_like"/>
    <property type="match status" value="1"/>
</dbReference>
<dbReference type="SUPFAM" id="SSF56672">
    <property type="entry name" value="DNA/RNA polymerases"/>
    <property type="match status" value="1"/>
</dbReference>
<dbReference type="OMA" id="INECADW"/>
<dbReference type="eggNOG" id="KOG1075">
    <property type="taxonomic scope" value="Eukaryota"/>
</dbReference>
<evidence type="ECO:0000313" key="6">
    <source>
        <dbReference type="Proteomes" id="UP000005207"/>
    </source>
</evidence>
<evidence type="ECO:0000256" key="1">
    <source>
        <dbReference type="PROSITE-ProRule" id="PRU00042"/>
    </source>
</evidence>
<dbReference type="SMART" id="SM00355">
    <property type="entry name" value="ZnF_C2H2"/>
    <property type="match status" value="2"/>
</dbReference>
<dbReference type="InterPro" id="IPR000477">
    <property type="entry name" value="RT_dom"/>
</dbReference>
<protein>
    <recommendedName>
        <fullName evidence="7">Reverse transcriptase domain-containing protein</fullName>
    </recommendedName>
</protein>
<keyword evidence="6" id="KW-1185">Reference proteome</keyword>
<evidence type="ECO:0008006" key="7">
    <source>
        <dbReference type="Google" id="ProtNLM"/>
    </source>
</evidence>
<evidence type="ECO:0000313" key="5">
    <source>
        <dbReference type="Ensembl" id="ENSONIP00000026178.2"/>
    </source>
</evidence>
<dbReference type="Ensembl" id="ENSONIT00000026201.2">
    <property type="protein sequence ID" value="ENSONIP00000026178.2"/>
    <property type="gene ID" value="ENSONIG00000020875.2"/>
</dbReference>
<dbReference type="HOGENOM" id="CLU_011845_0_0_1"/>
<reference evidence="5" key="2">
    <citation type="submission" date="2025-09" db="UniProtKB">
        <authorList>
            <consortium name="Ensembl"/>
        </authorList>
    </citation>
    <scope>IDENTIFICATION</scope>
</reference>
<evidence type="ECO:0000256" key="2">
    <source>
        <dbReference type="SAM" id="MobiDB-lite"/>
    </source>
</evidence>
<dbReference type="InterPro" id="IPR043502">
    <property type="entry name" value="DNA/RNA_pol_sf"/>
</dbReference>
<feature type="domain" description="C2H2-type" evidence="3">
    <location>
        <begin position="174"/>
        <end position="202"/>
    </location>
</feature>
<keyword evidence="1" id="KW-0863">Zinc-finger</keyword>
<keyword evidence="1" id="KW-0479">Metal-binding</keyword>
<accession>I3KYI1</accession>
<keyword evidence="1" id="KW-0862">Zinc</keyword>
<dbReference type="PANTHER" id="PTHR19446">
    <property type="entry name" value="REVERSE TRANSCRIPTASES"/>
    <property type="match status" value="1"/>
</dbReference>
<feature type="domain" description="Reverse transcriptase" evidence="4">
    <location>
        <begin position="427"/>
        <end position="706"/>
    </location>
</feature>
<evidence type="ECO:0000259" key="4">
    <source>
        <dbReference type="PROSITE" id="PS50878"/>
    </source>
</evidence>
<dbReference type="AlphaFoldDB" id="I3KYI1"/>
<reference evidence="5" key="1">
    <citation type="submission" date="2025-08" db="UniProtKB">
        <authorList>
            <consortium name="Ensembl"/>
        </authorList>
    </citation>
    <scope>IDENTIFICATION</scope>
</reference>
<dbReference type="Pfam" id="PF00078">
    <property type="entry name" value="RVT_1"/>
    <property type="match status" value="1"/>
</dbReference>
<organism evidence="5 6">
    <name type="scientific">Oreochromis niloticus</name>
    <name type="common">Nile tilapia</name>
    <name type="synonym">Tilapia nilotica</name>
    <dbReference type="NCBI Taxonomy" id="8128"/>
    <lineage>
        <taxon>Eukaryota</taxon>
        <taxon>Metazoa</taxon>
        <taxon>Chordata</taxon>
        <taxon>Craniata</taxon>
        <taxon>Vertebrata</taxon>
        <taxon>Euteleostomi</taxon>
        <taxon>Actinopterygii</taxon>
        <taxon>Neopterygii</taxon>
        <taxon>Teleostei</taxon>
        <taxon>Neoteleostei</taxon>
        <taxon>Acanthomorphata</taxon>
        <taxon>Ovalentaria</taxon>
        <taxon>Cichlomorphae</taxon>
        <taxon>Cichliformes</taxon>
        <taxon>Cichlidae</taxon>
        <taxon>African cichlids</taxon>
        <taxon>Pseudocrenilabrinae</taxon>
        <taxon>Oreochromini</taxon>
        <taxon>Oreochromis</taxon>
    </lineage>
</organism>
<dbReference type="PROSITE" id="PS50157">
    <property type="entry name" value="ZINC_FINGER_C2H2_2"/>
    <property type="match status" value="1"/>
</dbReference>
<dbReference type="GeneTree" id="ENSGT00400000024060"/>
<feature type="region of interest" description="Disordered" evidence="2">
    <location>
        <begin position="1"/>
        <end position="52"/>
    </location>
</feature>